<dbReference type="Pfam" id="PF00076">
    <property type="entry name" value="RRM_1"/>
    <property type="match status" value="1"/>
</dbReference>
<dbReference type="GO" id="GO:0006396">
    <property type="term" value="P:RNA processing"/>
    <property type="evidence" value="ECO:0007669"/>
    <property type="project" value="InterPro"/>
</dbReference>
<accession>E3LKP8</accession>
<keyword evidence="6" id="KW-0694">RNA-binding</keyword>
<dbReference type="EMBL" id="DS268410">
    <property type="protein sequence ID" value="EFO99868.1"/>
    <property type="molecule type" value="Genomic_DNA"/>
</dbReference>
<dbReference type="eggNOG" id="KOG2187">
    <property type="taxonomic scope" value="Eukaryota"/>
</dbReference>
<name>E3LKP8_CAERE</name>
<evidence type="ECO:0000256" key="7">
    <source>
        <dbReference type="PROSITE-ProRule" id="PRU01024"/>
    </source>
</evidence>
<evidence type="ECO:0000256" key="3">
    <source>
        <dbReference type="ARBA" id="ARBA00022691"/>
    </source>
</evidence>
<dbReference type="InterPro" id="IPR029063">
    <property type="entry name" value="SAM-dependent_MTases_sf"/>
</dbReference>
<dbReference type="SUPFAM" id="SSF54928">
    <property type="entry name" value="RNA-binding domain, RBD"/>
    <property type="match status" value="1"/>
</dbReference>
<dbReference type="PROSITE" id="PS01231">
    <property type="entry name" value="TRMA_2"/>
    <property type="match status" value="1"/>
</dbReference>
<dbReference type="Gene3D" id="3.40.50.150">
    <property type="entry name" value="Vaccinia Virus protein VP39"/>
    <property type="match status" value="2"/>
</dbReference>
<sequence length="636" mass="71864">MTDNISGVAEDLPKNVTETEEILSKSEDTKEDSGIDQDRVHIKGIPTFIGFKQFKKLLEKILGDVKSKKVRYMADYAYVTFENAEDAQKAIKLLDGYDYKKYVFTAHLAATEVKNLRAPTTKNTEPAEQKTARESVTPLAEMEYEKQLELKQQNSTNVMDKLHGQLQRNKIINIGKQGEFRKRLETILPSPKTTGYRNKCEFTIGHDLNRDICIGFVGGRFSENRHFVIPPVNVDIVTPQMMAILKDTHDYVKETGLEPFDEFDRKGFWRMLTVREFGGDVMLIFTVFPLESKEKTEEIQKQIADRFLNFETFTEKSYRVCSIYWQEMVHISDTPNFKLIGGTPYIYESLLDCRFRVSPPAFFQTNSQGASVLYSTIGELCGLSEKSETQGSGVPATSETATASQPSGDAIPMETEQNGKEELKEQESDGPPTKIAKIDTEAVSESAKSEETNAISSEEATPSTTEDHGTILLDICCGTGTIGQCLLKNIQSSQKVFCIGIEMIVEAVEDAKQNAKQNKMEKCCKYIAGKAEDTFRSMKYHLPKEFDLRKSRVVGVLDPPRAGMHEKVILACREMETMRRLIFVSCDPNSAINNIVNLCRPESRKYNGAAFSITRVQPVDMFPQTNHMEWIIQLDR</sequence>
<feature type="binding site" evidence="7">
    <location>
        <position position="364"/>
    </location>
    <ligand>
        <name>S-adenosyl-L-methionine</name>
        <dbReference type="ChEBI" id="CHEBI:59789"/>
    </ligand>
</feature>
<dbReference type="InterPro" id="IPR035979">
    <property type="entry name" value="RBD_domain_sf"/>
</dbReference>
<dbReference type="Gene3D" id="2.40.50.1070">
    <property type="match status" value="1"/>
</dbReference>
<dbReference type="InterPro" id="IPR010280">
    <property type="entry name" value="U5_MeTrfase_fam"/>
</dbReference>
<dbReference type="FunCoup" id="E3LKP8">
    <property type="interactions" value="2479"/>
</dbReference>
<keyword evidence="3 7" id="KW-0949">S-adenosyl-L-methionine</keyword>
<organism evidence="10">
    <name type="scientific">Caenorhabditis remanei</name>
    <name type="common">Caenorhabditis vulgaris</name>
    <dbReference type="NCBI Taxonomy" id="31234"/>
    <lineage>
        <taxon>Eukaryota</taxon>
        <taxon>Metazoa</taxon>
        <taxon>Ecdysozoa</taxon>
        <taxon>Nematoda</taxon>
        <taxon>Chromadorea</taxon>
        <taxon>Rhabditida</taxon>
        <taxon>Rhabditina</taxon>
        <taxon>Rhabditomorpha</taxon>
        <taxon>Rhabditoidea</taxon>
        <taxon>Rhabditidae</taxon>
        <taxon>Peloderinae</taxon>
        <taxon>Caenorhabditis</taxon>
    </lineage>
</organism>
<feature type="binding site" evidence="7">
    <location>
        <position position="558"/>
    </location>
    <ligand>
        <name>S-adenosyl-L-methionine</name>
        <dbReference type="ChEBI" id="CHEBI:59789"/>
    </ligand>
</feature>
<dbReference type="AlphaFoldDB" id="E3LKP8"/>
<dbReference type="Gene3D" id="3.30.70.330">
    <property type="match status" value="1"/>
</dbReference>
<evidence type="ECO:0000313" key="10">
    <source>
        <dbReference type="Proteomes" id="UP000008281"/>
    </source>
</evidence>
<dbReference type="PROSITE" id="PS51687">
    <property type="entry name" value="SAM_MT_RNA_M5U"/>
    <property type="match status" value="1"/>
</dbReference>
<dbReference type="GO" id="GO:0003723">
    <property type="term" value="F:RNA binding"/>
    <property type="evidence" value="ECO:0007669"/>
    <property type="project" value="UniProtKB-UniRule"/>
</dbReference>
<dbReference type="EC" id="2.1.1.35" evidence="4"/>
<dbReference type="InterPro" id="IPR012677">
    <property type="entry name" value="Nucleotide-bd_a/b_plait_sf"/>
</dbReference>
<gene>
    <name evidence="9" type="ORF">CRE_18824</name>
</gene>
<evidence type="ECO:0000256" key="8">
    <source>
        <dbReference type="SAM" id="MobiDB-lite"/>
    </source>
</evidence>
<evidence type="ECO:0000256" key="2">
    <source>
        <dbReference type="ARBA" id="ARBA00022679"/>
    </source>
</evidence>
<reference evidence="9" key="1">
    <citation type="submission" date="2007-07" db="EMBL/GenBank/DDBJ databases">
        <title>PCAP assembly of the Caenorhabditis remanei genome.</title>
        <authorList>
            <consortium name="The Caenorhabditis remanei Sequencing Consortium"/>
            <person name="Wilson R.K."/>
        </authorList>
    </citation>
    <scope>NUCLEOTIDE SEQUENCE [LARGE SCALE GENOMIC DNA]</scope>
    <source>
        <strain evidence="9">PB4641</strain>
    </source>
</reference>
<comment type="caution">
    <text evidence="7">Lacks conserved residue(s) required for the propagation of feature annotation.</text>
</comment>
<feature type="region of interest" description="Disordered" evidence="8">
    <location>
        <begin position="386"/>
        <end position="466"/>
    </location>
</feature>
<dbReference type="GO" id="GO:0032259">
    <property type="term" value="P:methylation"/>
    <property type="evidence" value="ECO:0007669"/>
    <property type="project" value="UniProtKB-KW"/>
</dbReference>
<dbReference type="SMART" id="SM00360">
    <property type="entry name" value="RRM"/>
    <property type="match status" value="1"/>
</dbReference>
<feature type="binding site" evidence="7">
    <location>
        <position position="502"/>
    </location>
    <ligand>
        <name>S-adenosyl-L-methionine</name>
        <dbReference type="ChEBI" id="CHEBI:59789"/>
    </ligand>
</feature>
<feature type="compositionally biased region" description="Polar residues" evidence="8">
    <location>
        <begin position="389"/>
        <end position="407"/>
    </location>
</feature>
<dbReference type="InterPro" id="IPR000504">
    <property type="entry name" value="RRM_dom"/>
</dbReference>
<dbReference type="HOGENOM" id="CLU_014689_4_2_1"/>
<dbReference type="Proteomes" id="UP000008281">
    <property type="component" value="Unassembled WGS sequence"/>
</dbReference>
<dbReference type="OMA" id="TPLWNMP"/>
<dbReference type="GO" id="GO:0030697">
    <property type="term" value="F:tRNA (uracil(54)-C5)-methyltransferase activity, S-adenosyl methionine-dependent"/>
    <property type="evidence" value="ECO:0007669"/>
    <property type="project" value="UniProtKB-EC"/>
</dbReference>
<keyword evidence="2 7" id="KW-0808">Transferase</keyword>
<keyword evidence="10" id="KW-1185">Reference proteome</keyword>
<evidence type="ECO:0000313" key="9">
    <source>
        <dbReference type="EMBL" id="EFO99868.1"/>
    </source>
</evidence>
<feature type="region of interest" description="Disordered" evidence="8">
    <location>
        <begin position="1"/>
        <end position="35"/>
    </location>
</feature>
<evidence type="ECO:0000256" key="5">
    <source>
        <dbReference type="ARBA" id="ARBA00047278"/>
    </source>
</evidence>
<evidence type="ECO:0000256" key="4">
    <source>
        <dbReference type="ARBA" id="ARBA00033763"/>
    </source>
</evidence>
<feature type="compositionally biased region" description="Polar residues" evidence="8">
    <location>
        <begin position="452"/>
        <end position="464"/>
    </location>
</feature>
<comment type="catalytic activity">
    <reaction evidence="5">
        <text>uridine(54) in tRNA + S-adenosyl-L-methionine = 5-methyluridine(54) in tRNA + S-adenosyl-L-homocysteine + H(+)</text>
        <dbReference type="Rhea" id="RHEA:42712"/>
        <dbReference type="Rhea" id="RHEA-COMP:10167"/>
        <dbReference type="Rhea" id="RHEA-COMP:10193"/>
        <dbReference type="ChEBI" id="CHEBI:15378"/>
        <dbReference type="ChEBI" id="CHEBI:57856"/>
        <dbReference type="ChEBI" id="CHEBI:59789"/>
        <dbReference type="ChEBI" id="CHEBI:65315"/>
        <dbReference type="ChEBI" id="CHEBI:74447"/>
        <dbReference type="EC" id="2.1.1.35"/>
    </reaction>
    <physiologicalReaction direction="left-to-right" evidence="5">
        <dbReference type="Rhea" id="RHEA:42713"/>
    </physiologicalReaction>
</comment>
<proteinExistence type="inferred from homology"/>
<dbReference type="OrthoDB" id="417550at2759"/>
<keyword evidence="1 7" id="KW-0489">Methyltransferase</keyword>
<feature type="compositionally biased region" description="Basic and acidic residues" evidence="8">
    <location>
        <begin position="417"/>
        <end position="427"/>
    </location>
</feature>
<dbReference type="PROSITE" id="PS50102">
    <property type="entry name" value="RRM"/>
    <property type="match status" value="1"/>
</dbReference>
<dbReference type="PANTHER" id="PTHR45904">
    <property type="entry name" value="TRNA (URACIL-5-)-METHYLTRANSFERASE"/>
    <property type="match status" value="1"/>
</dbReference>
<comment type="similarity">
    <text evidence="7">Belongs to the class I-like SAM-binding methyltransferase superfamily. RNA M5U methyltransferase family.</text>
</comment>
<feature type="active site" description="Nucleophile" evidence="7">
    <location>
        <position position="586"/>
    </location>
</feature>
<dbReference type="InterPro" id="IPR030391">
    <property type="entry name" value="MeTrfase_TrmA_CS"/>
</dbReference>
<dbReference type="STRING" id="31234.E3LKP8"/>
<evidence type="ECO:0000256" key="6">
    <source>
        <dbReference type="PROSITE-ProRule" id="PRU00176"/>
    </source>
</evidence>
<feature type="compositionally biased region" description="Basic and acidic residues" evidence="8">
    <location>
        <begin position="22"/>
        <end position="35"/>
    </location>
</feature>
<protein>
    <recommendedName>
        <fullName evidence="4">tRNA (uracil(54)-C(5))-methyltransferase</fullName>
        <ecNumber evidence="4">2.1.1.35</ecNumber>
    </recommendedName>
</protein>
<dbReference type="Pfam" id="PF05958">
    <property type="entry name" value="tRNA_U5-meth_tr"/>
    <property type="match status" value="1"/>
</dbReference>
<dbReference type="PANTHER" id="PTHR45904:SF2">
    <property type="entry name" value="TRNA (URACIL-5-)-METHYLTRANSFERASE HOMOLOG A"/>
    <property type="match status" value="1"/>
</dbReference>
<dbReference type="SUPFAM" id="SSF53335">
    <property type="entry name" value="S-adenosyl-L-methionine-dependent methyltransferases"/>
    <property type="match status" value="1"/>
</dbReference>
<evidence type="ECO:0000256" key="1">
    <source>
        <dbReference type="ARBA" id="ARBA00022603"/>
    </source>
</evidence>
<dbReference type="InterPro" id="IPR045850">
    <property type="entry name" value="TRM2_met"/>
</dbReference>